<dbReference type="Pfam" id="PF01494">
    <property type="entry name" value="FAD_binding_3"/>
    <property type="match status" value="1"/>
</dbReference>
<organism evidence="10 11">
    <name type="scientific">Microbulbifer aggregans</name>
    <dbReference type="NCBI Taxonomy" id="1769779"/>
    <lineage>
        <taxon>Bacteria</taxon>
        <taxon>Pseudomonadati</taxon>
        <taxon>Pseudomonadota</taxon>
        <taxon>Gammaproteobacteria</taxon>
        <taxon>Cellvibrionales</taxon>
        <taxon>Microbulbiferaceae</taxon>
        <taxon>Microbulbifer</taxon>
    </lineage>
</organism>
<dbReference type="PROSITE" id="PS01304">
    <property type="entry name" value="UBIH"/>
    <property type="match status" value="1"/>
</dbReference>
<dbReference type="PANTHER" id="PTHR43876">
    <property type="entry name" value="UBIQUINONE BIOSYNTHESIS MONOOXYGENASE COQ6, MITOCHONDRIAL"/>
    <property type="match status" value="1"/>
</dbReference>
<evidence type="ECO:0000256" key="4">
    <source>
        <dbReference type="ARBA" id="ARBA00022630"/>
    </source>
</evidence>
<dbReference type="PATRIC" id="fig|1769779.3.peg.492"/>
<evidence type="ECO:0000256" key="2">
    <source>
        <dbReference type="ARBA" id="ARBA00004749"/>
    </source>
</evidence>
<reference evidence="11" key="1">
    <citation type="submission" date="2016-01" db="EMBL/GenBank/DDBJ databases">
        <title>Complete genome sequence of Microbulbifer sp. CCB-MM1, a halophile isolated from Matang Mangrove Forest, Perak.</title>
        <authorList>
            <person name="Moh T.H."/>
            <person name="Dinesh B."/>
            <person name="Lau N.-S."/>
            <person name="Go F."/>
            <person name="Alexander Chong S.-C."/>
        </authorList>
    </citation>
    <scope>NUCLEOTIDE SEQUENCE [LARGE SCALE GENOMIC DNA]</scope>
    <source>
        <strain evidence="11">CCB-MM1</strain>
    </source>
</reference>
<name>A0A1C9W473_9GAMM</name>
<comment type="cofactor">
    <cofactor evidence="1">
        <name>FAD</name>
        <dbReference type="ChEBI" id="CHEBI:57692"/>
    </cofactor>
</comment>
<evidence type="ECO:0000256" key="6">
    <source>
        <dbReference type="ARBA" id="ARBA00023002"/>
    </source>
</evidence>
<dbReference type="UniPathway" id="UPA00232"/>
<comment type="similarity">
    <text evidence="3">Belongs to the UbiH/COQ6 family.</text>
</comment>
<evidence type="ECO:0000256" key="1">
    <source>
        <dbReference type="ARBA" id="ARBA00001974"/>
    </source>
</evidence>
<dbReference type="GO" id="GO:0004497">
    <property type="term" value="F:monooxygenase activity"/>
    <property type="evidence" value="ECO:0007669"/>
    <property type="project" value="UniProtKB-KW"/>
</dbReference>
<evidence type="ECO:0000256" key="3">
    <source>
        <dbReference type="ARBA" id="ARBA00005349"/>
    </source>
</evidence>
<comment type="pathway">
    <text evidence="2">Cofactor biosynthesis; ubiquinone biosynthesis.</text>
</comment>
<dbReference type="InterPro" id="IPR051205">
    <property type="entry name" value="UbiH/COQ6_monooxygenase"/>
</dbReference>
<dbReference type="InterPro" id="IPR002938">
    <property type="entry name" value="FAD-bd"/>
</dbReference>
<evidence type="ECO:0000256" key="5">
    <source>
        <dbReference type="ARBA" id="ARBA00022827"/>
    </source>
</evidence>
<dbReference type="PANTHER" id="PTHR43876:SF7">
    <property type="entry name" value="UBIQUINONE BIOSYNTHESIS MONOOXYGENASE COQ6, MITOCHONDRIAL"/>
    <property type="match status" value="1"/>
</dbReference>
<keyword evidence="6 10" id="KW-0560">Oxidoreductase</keyword>
<keyword evidence="7" id="KW-0503">Monooxygenase</keyword>
<dbReference type="PRINTS" id="PR00420">
    <property type="entry name" value="RNGMNOXGNASE"/>
</dbReference>
<dbReference type="GO" id="GO:0071949">
    <property type="term" value="F:FAD binding"/>
    <property type="evidence" value="ECO:0007669"/>
    <property type="project" value="InterPro"/>
</dbReference>
<proteinExistence type="inferred from homology"/>
<dbReference type="InterPro" id="IPR018168">
    <property type="entry name" value="Ubi_Hdrlase_CS"/>
</dbReference>
<accession>A0A1C9W473</accession>
<evidence type="ECO:0000256" key="7">
    <source>
        <dbReference type="ARBA" id="ARBA00023033"/>
    </source>
</evidence>
<dbReference type="FunFam" id="3.50.50.60:FF:000021">
    <property type="entry name" value="Ubiquinone biosynthesis monooxygenase COQ6"/>
    <property type="match status" value="1"/>
</dbReference>
<evidence type="ECO:0000313" key="11">
    <source>
        <dbReference type="Proteomes" id="UP000095672"/>
    </source>
</evidence>
<dbReference type="GO" id="GO:0110142">
    <property type="term" value="C:ubiquinone biosynthesis complex"/>
    <property type="evidence" value="ECO:0007669"/>
    <property type="project" value="UniProtKB-ARBA"/>
</dbReference>
<dbReference type="STRING" id="1769779.AUP74_00490"/>
<dbReference type="KEGG" id="micc:AUP74_00490"/>
<protein>
    <submittedName>
        <fullName evidence="10">2-octaprenylphenol hydroxylase</fullName>
        <ecNumber evidence="10">1.14.13.-</ecNumber>
    </submittedName>
</protein>
<keyword evidence="11" id="KW-1185">Reference proteome</keyword>
<dbReference type="Gene3D" id="3.50.50.60">
    <property type="entry name" value="FAD/NAD(P)-binding domain"/>
    <property type="match status" value="2"/>
</dbReference>
<feature type="domain" description="FAD-binding" evidence="9">
    <location>
        <begin position="6"/>
        <end position="360"/>
    </location>
</feature>
<dbReference type="Proteomes" id="UP000095672">
    <property type="component" value="Chromosome"/>
</dbReference>
<dbReference type="GO" id="GO:0016705">
    <property type="term" value="F:oxidoreductase activity, acting on paired donors, with incorporation or reduction of molecular oxygen"/>
    <property type="evidence" value="ECO:0007669"/>
    <property type="project" value="InterPro"/>
</dbReference>
<evidence type="ECO:0000313" key="10">
    <source>
        <dbReference type="EMBL" id="AOS95961.1"/>
    </source>
</evidence>
<dbReference type="EC" id="1.14.13.-" evidence="10"/>
<gene>
    <name evidence="10" type="primary">ubiI</name>
    <name evidence="10" type="ORF">AUP74_00490</name>
</gene>
<dbReference type="GO" id="GO:0006744">
    <property type="term" value="P:ubiquinone biosynthetic process"/>
    <property type="evidence" value="ECO:0007669"/>
    <property type="project" value="UniProtKB-UniPathway"/>
</dbReference>
<comment type="subunit">
    <text evidence="8">Component of the Ubi complex metabolon, which regroups five ubiquinone biosynthesis proteins (UbiE, UbiF, UbiG, UbiH and UbiI) and two accessory factors (UbiK and the lipid-binding protein UbiJ).</text>
</comment>
<dbReference type="EMBL" id="CP014143">
    <property type="protein sequence ID" value="AOS95961.1"/>
    <property type="molecule type" value="Genomic_DNA"/>
</dbReference>
<dbReference type="AlphaFoldDB" id="A0A1C9W473"/>
<dbReference type="SUPFAM" id="SSF51905">
    <property type="entry name" value="FAD/NAD(P)-binding domain"/>
    <property type="match status" value="1"/>
</dbReference>
<evidence type="ECO:0000256" key="8">
    <source>
        <dbReference type="ARBA" id="ARBA00065734"/>
    </source>
</evidence>
<sequence>MKRNRLDVAIVGAGMVGMAQAALLAVRHPQLRVAVLEASTDIPSVPEDEYDPRVVALTRASQELLNEIGAWDDIIAARACPYTDMRVWDAEGTGSVSFSCRDVHQPNLGHIVENSVITTALRTRLETLPNVEIINGFRLDSWWRDCGHWHLQSRPKDGQLVEGLEDRGEVVETRLLIGADGARSRVRDLLRIRCKDTDYHQTALVCVARCAEEHRHIARQRFLRSGPLAFLPLSGLGDENHCAVVWSADKELARELLMLDDAAFALNLEKALESRLGPIESVSERVSFPLRGRHAESYFGAGAVLVGDAAHTIHPLAGQGVNLGLQDVRVLGEEIQRALKRGLEPSDHSVLARYQRRRRGDNEATLKAMSTFKSLFGAGELHWRWLRNTGLSMVDASPLLKKRIILRAMAV</sequence>
<dbReference type="InterPro" id="IPR036188">
    <property type="entry name" value="FAD/NAD-bd_sf"/>
</dbReference>
<evidence type="ECO:0000259" key="9">
    <source>
        <dbReference type="Pfam" id="PF01494"/>
    </source>
</evidence>
<keyword evidence="5" id="KW-0274">FAD</keyword>
<keyword evidence="4" id="KW-0285">Flavoprotein</keyword>
<dbReference type="NCBIfam" id="TIGR01988">
    <property type="entry name" value="Ubi-OHases"/>
    <property type="match status" value="1"/>
</dbReference>
<dbReference type="InterPro" id="IPR010971">
    <property type="entry name" value="UbiH/COQ6"/>
</dbReference>
<dbReference type="RefSeq" id="WP_069946166.1">
    <property type="nucleotide sequence ID" value="NZ_CP014143.1"/>
</dbReference>
<dbReference type="OrthoDB" id="9769565at2"/>